<proteinExistence type="inferred from homology"/>
<dbReference type="PANTHER" id="PTHR30028:SF0">
    <property type="entry name" value="PROTEIN ALUMINUM SENSITIVE 3"/>
    <property type="match status" value="1"/>
</dbReference>
<dbReference type="Pfam" id="PF03649">
    <property type="entry name" value="UPF0014"/>
    <property type="match status" value="1"/>
</dbReference>
<evidence type="ECO:0000256" key="5">
    <source>
        <dbReference type="ARBA" id="ARBA00023136"/>
    </source>
</evidence>
<evidence type="ECO:0000313" key="8">
    <source>
        <dbReference type="Proteomes" id="UP000469185"/>
    </source>
</evidence>
<organism evidence="7 8">
    <name type="scientific">Phytoactinopolyspora alkaliphila</name>
    <dbReference type="NCBI Taxonomy" id="1783498"/>
    <lineage>
        <taxon>Bacteria</taxon>
        <taxon>Bacillati</taxon>
        <taxon>Actinomycetota</taxon>
        <taxon>Actinomycetes</taxon>
        <taxon>Jiangellales</taxon>
        <taxon>Jiangellaceae</taxon>
        <taxon>Phytoactinopolyspora</taxon>
    </lineage>
</organism>
<dbReference type="GO" id="GO:0005886">
    <property type="term" value="C:plasma membrane"/>
    <property type="evidence" value="ECO:0007669"/>
    <property type="project" value="TreeGrafter"/>
</dbReference>
<evidence type="ECO:0000256" key="3">
    <source>
        <dbReference type="ARBA" id="ARBA00022692"/>
    </source>
</evidence>
<dbReference type="EMBL" id="JAAGOB010000024">
    <property type="protein sequence ID" value="NED98516.1"/>
    <property type="molecule type" value="Genomic_DNA"/>
</dbReference>
<accession>A0A6N9YTZ2</accession>
<comment type="caution">
    <text evidence="7">The sequence shown here is derived from an EMBL/GenBank/DDBJ whole genome shotgun (WGS) entry which is preliminary data.</text>
</comment>
<feature type="transmembrane region" description="Helical" evidence="6">
    <location>
        <begin position="63"/>
        <end position="81"/>
    </location>
</feature>
<sequence length="261" mass="27502">MNGDVSYAGLATSLALVGVAAVISLWQRLGLERQILWAAARALVQLLLVGAALALVIEPGRPLVWSWLWVSAMVAYAGDVARRRAPEVPGVMALAVGAFAIAAVISLGVLFGFGVLPLEGRTLVPVAGMLVGNSMTATVLVARRLVEELRDKRDEVEARLALGQPSQQASTPYVRAALRSAVSPQIETTKATGLVFLPGAMTGLILAGVPPTQAVLVQAVVMFLILGSVATTAVVMALGLARRLFTSDHRLRWLPRSADVR</sequence>
<protein>
    <submittedName>
        <fullName evidence="7">Iron export ABC transporter permease subunit FetB</fullName>
    </submittedName>
</protein>
<evidence type="ECO:0000256" key="1">
    <source>
        <dbReference type="ARBA" id="ARBA00004141"/>
    </source>
</evidence>
<evidence type="ECO:0000256" key="2">
    <source>
        <dbReference type="ARBA" id="ARBA00005268"/>
    </source>
</evidence>
<feature type="transmembrane region" description="Helical" evidence="6">
    <location>
        <begin position="38"/>
        <end position="57"/>
    </location>
</feature>
<feature type="transmembrane region" description="Helical" evidence="6">
    <location>
        <begin position="6"/>
        <end position="26"/>
    </location>
</feature>
<reference evidence="7 8" key="1">
    <citation type="submission" date="2020-02" db="EMBL/GenBank/DDBJ databases">
        <authorList>
            <person name="Li X.-J."/>
            <person name="Feng X.-M."/>
        </authorList>
    </citation>
    <scope>NUCLEOTIDE SEQUENCE [LARGE SCALE GENOMIC DNA]</scope>
    <source>
        <strain evidence="7 8">CGMCC 4.7225</strain>
    </source>
</reference>
<evidence type="ECO:0000313" key="7">
    <source>
        <dbReference type="EMBL" id="NED98516.1"/>
    </source>
</evidence>
<dbReference type="InterPro" id="IPR005226">
    <property type="entry name" value="UPF0014_fam"/>
</dbReference>
<dbReference type="Proteomes" id="UP000469185">
    <property type="component" value="Unassembled WGS sequence"/>
</dbReference>
<keyword evidence="4 6" id="KW-1133">Transmembrane helix</keyword>
<feature type="transmembrane region" description="Helical" evidence="6">
    <location>
        <begin position="122"/>
        <end position="142"/>
    </location>
</feature>
<feature type="transmembrane region" description="Helical" evidence="6">
    <location>
        <begin position="191"/>
        <end position="209"/>
    </location>
</feature>
<name>A0A6N9YTZ2_9ACTN</name>
<keyword evidence="5 6" id="KW-0472">Membrane</keyword>
<comment type="similarity">
    <text evidence="2">Belongs to the UPF0014 family.</text>
</comment>
<feature type="transmembrane region" description="Helical" evidence="6">
    <location>
        <begin position="215"/>
        <end position="241"/>
    </location>
</feature>
<gene>
    <name evidence="7" type="primary">fetB</name>
    <name evidence="7" type="ORF">G1H11_24770</name>
</gene>
<dbReference type="PANTHER" id="PTHR30028">
    <property type="entry name" value="UPF0014 INNER MEMBRANE PROTEIN YBBM-RELATED"/>
    <property type="match status" value="1"/>
</dbReference>
<feature type="transmembrane region" description="Helical" evidence="6">
    <location>
        <begin position="93"/>
        <end position="116"/>
    </location>
</feature>
<dbReference type="RefSeq" id="WP_163821369.1">
    <property type="nucleotide sequence ID" value="NZ_JAAGOB010000024.1"/>
</dbReference>
<comment type="subcellular location">
    <subcellularLocation>
        <location evidence="1">Membrane</location>
        <topology evidence="1">Multi-pass membrane protein</topology>
    </subcellularLocation>
</comment>
<keyword evidence="8" id="KW-1185">Reference proteome</keyword>
<evidence type="ECO:0000256" key="4">
    <source>
        <dbReference type="ARBA" id="ARBA00022989"/>
    </source>
</evidence>
<keyword evidence="3 6" id="KW-0812">Transmembrane</keyword>
<evidence type="ECO:0000256" key="6">
    <source>
        <dbReference type="SAM" id="Phobius"/>
    </source>
</evidence>
<dbReference type="AlphaFoldDB" id="A0A6N9YTZ2"/>